<protein>
    <submittedName>
        <fullName evidence="2">Uncharacterized protein</fullName>
    </submittedName>
</protein>
<organism evidence="2 3">
    <name type="scientific">Cellulomonas cellasea DSM 20118</name>
    <dbReference type="NCBI Taxonomy" id="1408250"/>
    <lineage>
        <taxon>Bacteria</taxon>
        <taxon>Bacillati</taxon>
        <taxon>Actinomycetota</taxon>
        <taxon>Actinomycetes</taxon>
        <taxon>Micrococcales</taxon>
        <taxon>Cellulomonadaceae</taxon>
        <taxon>Cellulomonas</taxon>
    </lineage>
</organism>
<name>A0A0A0BD83_9CELL</name>
<dbReference type="AlphaFoldDB" id="A0A0A0BD83"/>
<gene>
    <name evidence="2" type="ORF">Q760_06565</name>
</gene>
<accession>A0A0A0BD83</accession>
<evidence type="ECO:0000313" key="3">
    <source>
        <dbReference type="Proteomes" id="UP000029833"/>
    </source>
</evidence>
<dbReference type="EMBL" id="AXNT01000018">
    <property type="protein sequence ID" value="KGM03296.1"/>
    <property type="molecule type" value="Genomic_DNA"/>
</dbReference>
<evidence type="ECO:0000313" key="2">
    <source>
        <dbReference type="EMBL" id="KGM03296.1"/>
    </source>
</evidence>
<evidence type="ECO:0000256" key="1">
    <source>
        <dbReference type="SAM" id="MobiDB-lite"/>
    </source>
</evidence>
<keyword evidence="3" id="KW-1185">Reference proteome</keyword>
<comment type="caution">
    <text evidence="2">The sequence shown here is derived from an EMBL/GenBank/DDBJ whole genome shotgun (WGS) entry which is preliminary data.</text>
</comment>
<sequence length="33" mass="3464">MSPVGVRSTWAPVQLATGDRSAVTTDDDTQDDA</sequence>
<reference evidence="2 3" key="1">
    <citation type="submission" date="2013-10" db="EMBL/GenBank/DDBJ databases">
        <authorList>
            <person name="Wang G."/>
            <person name="Zhuang W."/>
        </authorList>
    </citation>
    <scope>NUCLEOTIDE SEQUENCE [LARGE SCALE GENOMIC DNA]</scope>
    <source>
        <strain evidence="2 3">DSM 20118</strain>
    </source>
</reference>
<feature type="region of interest" description="Disordered" evidence="1">
    <location>
        <begin position="1"/>
        <end position="33"/>
    </location>
</feature>
<dbReference type="Proteomes" id="UP000029833">
    <property type="component" value="Unassembled WGS sequence"/>
</dbReference>
<proteinExistence type="predicted"/>